<name>A0A6A3HYG0_9STRA</name>
<evidence type="ECO:0000313" key="6">
    <source>
        <dbReference type="EMBL" id="KAE9090278.1"/>
    </source>
</evidence>
<dbReference type="EMBL" id="QXGE01002854">
    <property type="protein sequence ID" value="KAE9278720.1"/>
    <property type="molecule type" value="Genomic_DNA"/>
</dbReference>
<dbReference type="Proteomes" id="UP000433483">
    <property type="component" value="Unassembled WGS sequence"/>
</dbReference>
<evidence type="ECO:0000313" key="5">
    <source>
        <dbReference type="EMBL" id="KAE9086976.1"/>
    </source>
</evidence>
<dbReference type="Proteomes" id="UP000429523">
    <property type="component" value="Unassembled WGS sequence"/>
</dbReference>
<reference evidence="18 19" key="1">
    <citation type="submission" date="2018-09" db="EMBL/GenBank/DDBJ databases">
        <title>Genomic investigation of the strawberry pathogen Phytophthora fragariae indicates pathogenicity is determined by transcriptional variation in three key races.</title>
        <authorList>
            <person name="Adams T.M."/>
            <person name="Armitage A.D."/>
            <person name="Sobczyk M.K."/>
            <person name="Bates H.J."/>
            <person name="Dunwell J.M."/>
            <person name="Nellist C.F."/>
            <person name="Harrison R.J."/>
        </authorList>
    </citation>
    <scope>NUCLEOTIDE SEQUENCE [LARGE SCALE GENOMIC DNA]</scope>
    <source>
        <strain evidence="10 14">A4</strain>
        <strain evidence="9 15">BC-1</strain>
        <strain evidence="8 19">BC-23</strain>
        <strain evidence="7 13">NOV-27</strain>
        <strain evidence="6 16">NOV-5</strain>
        <strain evidence="5 17">NOV-71</strain>
        <strain evidence="11 20">NOV-77</strain>
        <strain evidence="2 12">NOV-9</strain>
        <strain evidence="4 21">ONT-3</strain>
        <strain evidence="3 18">SCRP245</strain>
    </source>
</reference>
<evidence type="ECO:0000313" key="19">
    <source>
        <dbReference type="Proteomes" id="UP000476176"/>
    </source>
</evidence>
<evidence type="ECO:0000313" key="16">
    <source>
        <dbReference type="Proteomes" id="UP000440732"/>
    </source>
</evidence>
<feature type="chain" id="PRO_5036164249" description="Secreted protein" evidence="1">
    <location>
        <begin position="17"/>
        <end position="74"/>
    </location>
</feature>
<dbReference type="Proteomes" id="UP000488956">
    <property type="component" value="Unassembled WGS sequence"/>
</dbReference>
<comment type="caution">
    <text evidence="3">The sequence shown here is derived from an EMBL/GenBank/DDBJ whole genome shotgun (WGS) entry which is preliminary data.</text>
</comment>
<dbReference type="EMBL" id="QXFY01001473">
    <property type="protein sequence ID" value="KAE9316920.1"/>
    <property type="molecule type" value="Genomic_DNA"/>
</dbReference>
<sequence length="74" mass="7878">MLHVLVIASFCRLIWAHPTVVPSLVARVAFRLIRALHRPVTCLPALKTDAGAGLVDAACSSVRHGPPTRSLATV</sequence>
<evidence type="ECO:0000313" key="9">
    <source>
        <dbReference type="EMBL" id="KAE9201570.1"/>
    </source>
</evidence>
<dbReference type="Proteomes" id="UP000441208">
    <property type="component" value="Unassembled WGS sequence"/>
</dbReference>
<protein>
    <recommendedName>
        <fullName evidence="22">Secreted protein</fullName>
    </recommendedName>
</protein>
<gene>
    <name evidence="10" type="ORF">PF001_g25037</name>
    <name evidence="9" type="ORF">PF002_g21487</name>
    <name evidence="8" type="ORF">PF004_g24422</name>
    <name evidence="7" type="ORF">PF005_g25894</name>
    <name evidence="6" type="ORF">PF006_g25192</name>
    <name evidence="5" type="ORF">PF007_g20555</name>
    <name evidence="11" type="ORF">PF008_g18884</name>
    <name evidence="2" type="ORF">PF009_g21521</name>
    <name evidence="4" type="ORF">PF010_g24500</name>
    <name evidence="3" type="ORF">PF011_g24630</name>
</gene>
<dbReference type="Proteomes" id="UP000460718">
    <property type="component" value="Unassembled WGS sequence"/>
</dbReference>
<evidence type="ECO:0000313" key="20">
    <source>
        <dbReference type="Proteomes" id="UP000486351"/>
    </source>
</evidence>
<evidence type="ECO:0000313" key="13">
    <source>
        <dbReference type="Proteomes" id="UP000433483"/>
    </source>
</evidence>
<dbReference type="Proteomes" id="UP000440367">
    <property type="component" value="Unassembled WGS sequence"/>
</dbReference>
<evidence type="ECO:0000313" key="4">
    <source>
        <dbReference type="EMBL" id="KAE9074911.1"/>
    </source>
</evidence>
<evidence type="ECO:0000313" key="8">
    <source>
        <dbReference type="EMBL" id="KAE9181811.1"/>
    </source>
</evidence>
<keyword evidence="1" id="KW-0732">Signal</keyword>
<dbReference type="EMBL" id="QXGD01001654">
    <property type="protein sequence ID" value="KAE9201570.1"/>
    <property type="molecule type" value="Genomic_DNA"/>
</dbReference>
<evidence type="ECO:0000313" key="18">
    <source>
        <dbReference type="Proteomes" id="UP000460718"/>
    </source>
</evidence>
<dbReference type="Proteomes" id="UP000437068">
    <property type="component" value="Unassembled WGS sequence"/>
</dbReference>
<evidence type="ECO:0000313" key="17">
    <source>
        <dbReference type="Proteomes" id="UP000441208"/>
    </source>
</evidence>
<accession>A0A6A3HYG0</accession>
<dbReference type="EMBL" id="QXGB01002880">
    <property type="protein sequence ID" value="KAE9174339.1"/>
    <property type="molecule type" value="Genomic_DNA"/>
</dbReference>
<proteinExistence type="predicted"/>
<evidence type="ECO:0000313" key="11">
    <source>
        <dbReference type="EMBL" id="KAE9316920.1"/>
    </source>
</evidence>
<evidence type="ECO:0000313" key="2">
    <source>
        <dbReference type="EMBL" id="KAE8928338.1"/>
    </source>
</evidence>
<evidence type="ECO:0000256" key="1">
    <source>
        <dbReference type="SAM" id="SignalP"/>
    </source>
</evidence>
<dbReference type="EMBL" id="QXGF01001697">
    <property type="protein sequence ID" value="KAE8928338.1"/>
    <property type="molecule type" value="Genomic_DNA"/>
</dbReference>
<dbReference type="Proteomes" id="UP000476176">
    <property type="component" value="Unassembled WGS sequence"/>
</dbReference>
<evidence type="ECO:0000313" key="12">
    <source>
        <dbReference type="Proteomes" id="UP000429523"/>
    </source>
</evidence>
<dbReference type="EMBL" id="QXFZ01001656">
    <property type="protein sequence ID" value="KAE9086976.1"/>
    <property type="molecule type" value="Genomic_DNA"/>
</dbReference>
<dbReference type="Proteomes" id="UP000486351">
    <property type="component" value="Unassembled WGS sequence"/>
</dbReference>
<dbReference type="EMBL" id="QXFW01002833">
    <property type="protein sequence ID" value="KAE8975040.1"/>
    <property type="molecule type" value="Genomic_DNA"/>
</dbReference>
<dbReference type="EMBL" id="QXGC01002786">
    <property type="protein sequence ID" value="KAE9181811.1"/>
    <property type="molecule type" value="Genomic_DNA"/>
</dbReference>
<dbReference type="AlphaFoldDB" id="A0A6A3HYG0"/>
<evidence type="ECO:0000313" key="15">
    <source>
        <dbReference type="Proteomes" id="UP000440367"/>
    </source>
</evidence>
<dbReference type="EMBL" id="QXFX01002648">
    <property type="protein sequence ID" value="KAE9074911.1"/>
    <property type="molecule type" value="Genomic_DNA"/>
</dbReference>
<dbReference type="EMBL" id="QXGA01002906">
    <property type="protein sequence ID" value="KAE9090278.1"/>
    <property type="molecule type" value="Genomic_DNA"/>
</dbReference>
<evidence type="ECO:0000313" key="10">
    <source>
        <dbReference type="EMBL" id="KAE9278720.1"/>
    </source>
</evidence>
<organism evidence="3 18">
    <name type="scientific">Phytophthora fragariae</name>
    <dbReference type="NCBI Taxonomy" id="53985"/>
    <lineage>
        <taxon>Eukaryota</taxon>
        <taxon>Sar</taxon>
        <taxon>Stramenopiles</taxon>
        <taxon>Oomycota</taxon>
        <taxon>Peronosporomycetes</taxon>
        <taxon>Peronosporales</taxon>
        <taxon>Peronosporaceae</taxon>
        <taxon>Phytophthora</taxon>
    </lineage>
</organism>
<evidence type="ECO:0008006" key="22">
    <source>
        <dbReference type="Google" id="ProtNLM"/>
    </source>
</evidence>
<keyword evidence="13" id="KW-1185">Reference proteome</keyword>
<evidence type="ECO:0000313" key="3">
    <source>
        <dbReference type="EMBL" id="KAE8975040.1"/>
    </source>
</evidence>
<evidence type="ECO:0000313" key="14">
    <source>
        <dbReference type="Proteomes" id="UP000437068"/>
    </source>
</evidence>
<dbReference type="Proteomes" id="UP000440732">
    <property type="component" value="Unassembled WGS sequence"/>
</dbReference>
<evidence type="ECO:0000313" key="21">
    <source>
        <dbReference type="Proteomes" id="UP000488956"/>
    </source>
</evidence>
<evidence type="ECO:0000313" key="7">
    <source>
        <dbReference type="EMBL" id="KAE9174339.1"/>
    </source>
</evidence>
<feature type="signal peptide" evidence="1">
    <location>
        <begin position="1"/>
        <end position="16"/>
    </location>
</feature>